<keyword evidence="3" id="KW-1185">Reference proteome</keyword>
<evidence type="ECO:0000256" key="1">
    <source>
        <dbReference type="SAM" id="MobiDB-lite"/>
    </source>
</evidence>
<evidence type="ECO:0000313" key="3">
    <source>
        <dbReference type="Proteomes" id="UP000325672"/>
    </source>
</evidence>
<proteinExistence type="predicted"/>
<dbReference type="Proteomes" id="UP000325672">
    <property type="component" value="Unassembled WGS sequence"/>
</dbReference>
<protein>
    <submittedName>
        <fullName evidence="2">Uncharacterized protein</fullName>
    </submittedName>
</protein>
<gene>
    <name evidence="2" type="ORF">BDV38DRAFT_249689</name>
</gene>
<feature type="compositionally biased region" description="Basic and acidic residues" evidence="1">
    <location>
        <begin position="61"/>
        <end position="71"/>
    </location>
</feature>
<feature type="region of interest" description="Disordered" evidence="1">
    <location>
        <begin position="61"/>
        <end position="85"/>
    </location>
</feature>
<dbReference type="RefSeq" id="XP_031912319.1">
    <property type="nucleotide sequence ID" value="XM_032054876.1"/>
</dbReference>
<dbReference type="AlphaFoldDB" id="A0A5N6SNK4"/>
<sequence length="164" mass="18671">MIFQRFPFSPNFIEILVFLTHKARQVGYICTADLPLVITSLHDYLLPSWVIWLRVDCGSKECENSGDETDKRGRRSNLGRRDFNHQEPTSRSYLVEIGAKVFFPRRFTGSTLLDELTRQSVGCAEKHDRLEGKELKKRQEGWSLVEVDPLTGGGARGDEELGGK</sequence>
<evidence type="ECO:0000313" key="2">
    <source>
        <dbReference type="EMBL" id="KAE8136256.1"/>
    </source>
</evidence>
<dbReference type="GeneID" id="43639086"/>
<dbReference type="EMBL" id="ML743585">
    <property type="protein sequence ID" value="KAE8136256.1"/>
    <property type="molecule type" value="Genomic_DNA"/>
</dbReference>
<accession>A0A5N6SNK4</accession>
<reference evidence="2 3" key="1">
    <citation type="submission" date="2019-04" db="EMBL/GenBank/DDBJ databases">
        <title>Friends and foes A comparative genomics study of 23 Aspergillus species from section Flavi.</title>
        <authorList>
            <consortium name="DOE Joint Genome Institute"/>
            <person name="Kjaerbolling I."/>
            <person name="Vesth T."/>
            <person name="Frisvad J.C."/>
            <person name="Nybo J.L."/>
            <person name="Theobald S."/>
            <person name="Kildgaard S."/>
            <person name="Isbrandt T."/>
            <person name="Kuo A."/>
            <person name="Sato A."/>
            <person name="Lyhne E.K."/>
            <person name="Kogle M.E."/>
            <person name="Wiebenga A."/>
            <person name="Kun R.S."/>
            <person name="Lubbers R.J."/>
            <person name="Makela M.R."/>
            <person name="Barry K."/>
            <person name="Chovatia M."/>
            <person name="Clum A."/>
            <person name="Daum C."/>
            <person name="Haridas S."/>
            <person name="He G."/>
            <person name="LaButti K."/>
            <person name="Lipzen A."/>
            <person name="Mondo S."/>
            <person name="Riley R."/>
            <person name="Salamov A."/>
            <person name="Simmons B.A."/>
            <person name="Magnuson J.K."/>
            <person name="Henrissat B."/>
            <person name="Mortensen U.H."/>
            <person name="Larsen T.O."/>
            <person name="Devries R.P."/>
            <person name="Grigoriev I.V."/>
            <person name="Machida M."/>
            <person name="Baker S.E."/>
            <person name="Andersen M.R."/>
        </authorList>
    </citation>
    <scope>NUCLEOTIDE SEQUENCE [LARGE SCALE GENOMIC DNA]</scope>
    <source>
        <strain evidence="2 3">CBS 117625</strain>
    </source>
</reference>
<organism evidence="2 3">
    <name type="scientific">Aspergillus pseudotamarii</name>
    <dbReference type="NCBI Taxonomy" id="132259"/>
    <lineage>
        <taxon>Eukaryota</taxon>
        <taxon>Fungi</taxon>
        <taxon>Dikarya</taxon>
        <taxon>Ascomycota</taxon>
        <taxon>Pezizomycotina</taxon>
        <taxon>Eurotiomycetes</taxon>
        <taxon>Eurotiomycetidae</taxon>
        <taxon>Eurotiales</taxon>
        <taxon>Aspergillaceae</taxon>
        <taxon>Aspergillus</taxon>
        <taxon>Aspergillus subgen. Circumdati</taxon>
    </lineage>
</organism>
<name>A0A5N6SNK4_ASPPS</name>